<dbReference type="InterPro" id="IPR002347">
    <property type="entry name" value="SDR_fam"/>
</dbReference>
<keyword evidence="6" id="KW-1185">Reference proteome</keyword>
<accession>A0A5J6MJQ3</accession>
<proteinExistence type="inferred from homology"/>
<dbReference type="PANTHER" id="PTHR43963:SF6">
    <property type="entry name" value="CHAIN DEHYDROGENASE FAMILY PROTEIN, PUTATIVE (AFU_ORTHOLOGUE AFUA_3G15350)-RELATED"/>
    <property type="match status" value="1"/>
</dbReference>
<evidence type="ECO:0000313" key="6">
    <source>
        <dbReference type="Proteomes" id="UP000326202"/>
    </source>
</evidence>
<protein>
    <submittedName>
        <fullName evidence="5">Short-chain dehydrogenase</fullName>
    </submittedName>
</protein>
<dbReference type="OrthoDB" id="9785826at2"/>
<evidence type="ECO:0000313" key="5">
    <source>
        <dbReference type="EMBL" id="QEX17802.1"/>
    </source>
</evidence>
<comment type="similarity">
    <text evidence="1 4">Belongs to the short-chain dehydrogenases/reductases (SDR) family.</text>
</comment>
<dbReference type="SUPFAM" id="SSF51735">
    <property type="entry name" value="NAD(P)-binding Rossmann-fold domains"/>
    <property type="match status" value="1"/>
</dbReference>
<name>A0A5J6MJQ3_9PROT</name>
<dbReference type="PRINTS" id="PR00081">
    <property type="entry name" value="GDHRDH"/>
</dbReference>
<dbReference type="EMBL" id="CP042906">
    <property type="protein sequence ID" value="QEX17802.1"/>
    <property type="molecule type" value="Genomic_DNA"/>
</dbReference>
<dbReference type="PRINTS" id="PR00080">
    <property type="entry name" value="SDRFAMILY"/>
</dbReference>
<keyword evidence="2" id="KW-0521">NADP</keyword>
<dbReference type="PANTHER" id="PTHR43963">
    <property type="entry name" value="CARBONYL REDUCTASE 1-RELATED"/>
    <property type="match status" value="1"/>
</dbReference>
<evidence type="ECO:0000256" key="3">
    <source>
        <dbReference type="ARBA" id="ARBA00023002"/>
    </source>
</evidence>
<evidence type="ECO:0000256" key="1">
    <source>
        <dbReference type="ARBA" id="ARBA00006484"/>
    </source>
</evidence>
<dbReference type="AlphaFoldDB" id="A0A5J6MJQ3"/>
<organism evidence="5 6">
    <name type="scientific">Hypericibacter terrae</name>
    <dbReference type="NCBI Taxonomy" id="2602015"/>
    <lineage>
        <taxon>Bacteria</taxon>
        <taxon>Pseudomonadati</taxon>
        <taxon>Pseudomonadota</taxon>
        <taxon>Alphaproteobacteria</taxon>
        <taxon>Rhodospirillales</taxon>
        <taxon>Dongiaceae</taxon>
        <taxon>Hypericibacter</taxon>
    </lineage>
</organism>
<sequence length="251" mass="26608">MANAKGVAVVTGGNRGIGREICRQLAEQGFHVVLTARDAAKGRAAAKALKQELGPKAGPVEFFKLDVTDAKRIRALARHLESEFGGCDVLVNNAGIYLEGGYDAAGSPIDSIQTEPMSKVRETMETNLYGPLQLIQAILPMMKTRKRGRIVNVSSGSGQLTGMGVGEAGYRIAKTGLNAVTAIFAAELTKDPKAKDILVNCMCPGWVKSDMGGPYATRSLAQGADTAVWLATLPKGGPTGGFYRDRKILAW</sequence>
<keyword evidence="3" id="KW-0560">Oxidoreductase</keyword>
<dbReference type="Pfam" id="PF00106">
    <property type="entry name" value="adh_short"/>
    <property type="match status" value="1"/>
</dbReference>
<reference evidence="5 6" key="1">
    <citation type="submission" date="2019-08" db="EMBL/GenBank/DDBJ databases">
        <title>Hyperibacter terrae gen. nov., sp. nov. and Hyperibacter viscosus sp. nov., two new members in the family Rhodospirillaceae isolated from the rhizosphere of Hypericum perforatum.</title>
        <authorList>
            <person name="Noviana Z."/>
        </authorList>
    </citation>
    <scope>NUCLEOTIDE SEQUENCE [LARGE SCALE GENOMIC DNA]</scope>
    <source>
        <strain evidence="5 6">R5913</strain>
    </source>
</reference>
<dbReference type="KEGG" id="htq:FRZ44_31050"/>
<dbReference type="Gene3D" id="3.40.50.720">
    <property type="entry name" value="NAD(P)-binding Rossmann-like Domain"/>
    <property type="match status" value="1"/>
</dbReference>
<evidence type="ECO:0000256" key="4">
    <source>
        <dbReference type="RuleBase" id="RU000363"/>
    </source>
</evidence>
<dbReference type="CDD" id="cd05324">
    <property type="entry name" value="carb_red_PTCR-like_SDR_c"/>
    <property type="match status" value="1"/>
</dbReference>
<dbReference type="Proteomes" id="UP000326202">
    <property type="component" value="Chromosome"/>
</dbReference>
<dbReference type="InterPro" id="IPR045313">
    <property type="entry name" value="CBR1-like"/>
</dbReference>
<gene>
    <name evidence="5" type="ORF">FRZ44_31050</name>
</gene>
<evidence type="ECO:0000256" key="2">
    <source>
        <dbReference type="ARBA" id="ARBA00022857"/>
    </source>
</evidence>
<dbReference type="RefSeq" id="WP_151178020.1">
    <property type="nucleotide sequence ID" value="NZ_CP042906.1"/>
</dbReference>
<dbReference type="GO" id="GO:0016616">
    <property type="term" value="F:oxidoreductase activity, acting on the CH-OH group of donors, NAD or NADP as acceptor"/>
    <property type="evidence" value="ECO:0007669"/>
    <property type="project" value="InterPro"/>
</dbReference>
<dbReference type="InterPro" id="IPR036291">
    <property type="entry name" value="NAD(P)-bd_dom_sf"/>
</dbReference>